<dbReference type="RefSeq" id="XP_021202012.1">
    <property type="nucleotide sequence ID" value="XM_021346337.3"/>
</dbReference>
<keyword evidence="2 5" id="KW-0732">Signal</keyword>
<dbReference type="EnsemblMetazoa" id="XM_021346337.2">
    <property type="protein sequence ID" value="XP_021202012.1"/>
    <property type="gene ID" value="LOC101744783"/>
</dbReference>
<evidence type="ECO:0000256" key="5">
    <source>
        <dbReference type="SAM" id="SignalP"/>
    </source>
</evidence>
<evidence type="ECO:0000313" key="6">
    <source>
        <dbReference type="EnsemblMetazoa" id="XP_021202012.1"/>
    </source>
</evidence>
<feature type="region of interest" description="Disordered" evidence="4">
    <location>
        <begin position="34"/>
        <end position="74"/>
    </location>
</feature>
<reference evidence="7" key="1">
    <citation type="journal article" date="2008" name="Insect Biochem. Mol. Biol.">
        <title>The genome of a lepidopteran model insect, the silkworm Bombyx mori.</title>
        <authorList>
            <consortium name="International Silkworm Genome Consortium"/>
        </authorList>
    </citation>
    <scope>NUCLEOTIDE SEQUENCE [LARGE SCALE GENOMIC DNA]</scope>
    <source>
        <strain evidence="7">p50T</strain>
    </source>
</reference>
<name>A0A8R2HNU9_BOMMO</name>
<evidence type="ECO:0000256" key="4">
    <source>
        <dbReference type="SAM" id="MobiDB-lite"/>
    </source>
</evidence>
<evidence type="ECO:0000256" key="1">
    <source>
        <dbReference type="ARBA" id="ARBA00022460"/>
    </source>
</evidence>
<dbReference type="InterPro" id="IPR000618">
    <property type="entry name" value="Insect_cuticle"/>
</dbReference>
<evidence type="ECO:0000256" key="3">
    <source>
        <dbReference type="PROSITE-ProRule" id="PRU00497"/>
    </source>
</evidence>
<dbReference type="Pfam" id="PF00379">
    <property type="entry name" value="Chitin_bind_4"/>
    <property type="match status" value="1"/>
</dbReference>
<feature type="signal peptide" evidence="5">
    <location>
        <begin position="1"/>
        <end position="17"/>
    </location>
</feature>
<dbReference type="GO" id="GO:0005615">
    <property type="term" value="C:extracellular space"/>
    <property type="evidence" value="ECO:0007669"/>
    <property type="project" value="TreeGrafter"/>
</dbReference>
<keyword evidence="1 3" id="KW-0193">Cuticle</keyword>
<reference evidence="6" key="2">
    <citation type="submission" date="2022-06" db="UniProtKB">
        <authorList>
            <consortium name="EnsemblMetazoa"/>
        </authorList>
    </citation>
    <scope>IDENTIFICATION</scope>
    <source>
        <strain evidence="6">p50T (Dazao)</strain>
    </source>
</reference>
<dbReference type="PRINTS" id="PR00947">
    <property type="entry name" value="CUTICLE"/>
</dbReference>
<evidence type="ECO:0008006" key="8">
    <source>
        <dbReference type="Google" id="ProtNLM"/>
    </source>
</evidence>
<protein>
    <recommendedName>
        <fullName evidence="8">Cuticle protein</fullName>
    </recommendedName>
</protein>
<dbReference type="PROSITE" id="PS51155">
    <property type="entry name" value="CHIT_BIND_RR_2"/>
    <property type="match status" value="1"/>
</dbReference>
<dbReference type="PROSITE" id="PS51257">
    <property type="entry name" value="PROKAR_LIPOPROTEIN"/>
    <property type="match status" value="1"/>
</dbReference>
<dbReference type="Proteomes" id="UP000005204">
    <property type="component" value="Unassembled WGS sequence"/>
</dbReference>
<evidence type="ECO:0000256" key="2">
    <source>
        <dbReference type="ARBA" id="ARBA00022729"/>
    </source>
</evidence>
<dbReference type="KEGG" id="bmor:101744783"/>
<accession>A0A8R2HNU9</accession>
<dbReference type="InterPro" id="IPR031311">
    <property type="entry name" value="CHIT_BIND_RR_consensus"/>
</dbReference>
<dbReference type="InterPro" id="IPR051217">
    <property type="entry name" value="Insect_Cuticle_Struc_Prot"/>
</dbReference>
<dbReference type="GeneID" id="101744783"/>
<keyword evidence="7" id="KW-1185">Reference proteome</keyword>
<sequence length="185" mass="20239">MAAVKIIIAAILTVVSCEPPASYNYQPSGNTNALNNDYLPPNTGYGTPTDYNPPSFSSGPGHHHSHGHDENQVPKSYEFGYSVKDALSGNDYGRRESSDGNVVRGEYRVQLPDGRTQIVTYHADWQTGFHADVRYVGEARYPETLPNYNRGGNTGYNYEAPTDFTGSLTGFHGTGRAPSPVYGYH</sequence>
<dbReference type="AlphaFoldDB" id="A0A8R2HNU9"/>
<dbReference type="PROSITE" id="PS00233">
    <property type="entry name" value="CHIT_BIND_RR_1"/>
    <property type="match status" value="1"/>
</dbReference>
<feature type="chain" id="PRO_5035721082" description="Cuticle protein" evidence="5">
    <location>
        <begin position="18"/>
        <end position="185"/>
    </location>
</feature>
<dbReference type="GO" id="GO:0042302">
    <property type="term" value="F:structural constituent of cuticle"/>
    <property type="evidence" value="ECO:0007669"/>
    <property type="project" value="UniProtKB-UniRule"/>
</dbReference>
<proteinExistence type="predicted"/>
<evidence type="ECO:0000313" key="7">
    <source>
        <dbReference type="Proteomes" id="UP000005204"/>
    </source>
</evidence>
<dbReference type="GO" id="GO:0031012">
    <property type="term" value="C:extracellular matrix"/>
    <property type="evidence" value="ECO:0007669"/>
    <property type="project" value="TreeGrafter"/>
</dbReference>
<dbReference type="PANTHER" id="PTHR12236:SF79">
    <property type="entry name" value="CUTICULAR PROTEIN 50CB-RELATED"/>
    <property type="match status" value="1"/>
</dbReference>
<organism evidence="6 7">
    <name type="scientific">Bombyx mori</name>
    <name type="common">Silk moth</name>
    <dbReference type="NCBI Taxonomy" id="7091"/>
    <lineage>
        <taxon>Eukaryota</taxon>
        <taxon>Metazoa</taxon>
        <taxon>Ecdysozoa</taxon>
        <taxon>Arthropoda</taxon>
        <taxon>Hexapoda</taxon>
        <taxon>Insecta</taxon>
        <taxon>Pterygota</taxon>
        <taxon>Neoptera</taxon>
        <taxon>Endopterygota</taxon>
        <taxon>Lepidoptera</taxon>
        <taxon>Glossata</taxon>
        <taxon>Ditrysia</taxon>
        <taxon>Bombycoidea</taxon>
        <taxon>Bombycidae</taxon>
        <taxon>Bombycinae</taxon>
        <taxon>Bombyx</taxon>
    </lineage>
</organism>
<dbReference type="PANTHER" id="PTHR12236">
    <property type="entry name" value="STRUCTURAL CONTITUENT OF CUTICLE"/>
    <property type="match status" value="1"/>
</dbReference>